<feature type="region of interest" description="Disordered" evidence="1">
    <location>
        <begin position="72"/>
        <end position="108"/>
    </location>
</feature>
<sequence length="108" mass="11647">MIEDRTDRTIRAAASVDAAVDFFTEDDRYARHLAVHHPDGALCGFCGKSWPCPVTPLALAARDRVEDTRRAITEQAPERPAEGWATPPRWLGPATRPRGATGPAGGVA</sequence>
<evidence type="ECO:0000313" key="2">
    <source>
        <dbReference type="EMBL" id="CAA9365303.1"/>
    </source>
</evidence>
<feature type="compositionally biased region" description="Basic and acidic residues" evidence="1">
    <location>
        <begin position="72"/>
        <end position="81"/>
    </location>
</feature>
<protein>
    <submittedName>
        <fullName evidence="2">Uncharacterized protein</fullName>
    </submittedName>
</protein>
<gene>
    <name evidence="2" type="ORF">AVDCRST_MAG68-5146</name>
</gene>
<reference evidence="2" key="1">
    <citation type="submission" date="2020-02" db="EMBL/GenBank/DDBJ databases">
        <authorList>
            <person name="Meier V. D."/>
        </authorList>
    </citation>
    <scope>NUCLEOTIDE SEQUENCE</scope>
    <source>
        <strain evidence="2">AVDCRST_MAG68</strain>
    </source>
</reference>
<dbReference type="AlphaFoldDB" id="A0A6J4MS65"/>
<accession>A0A6J4MS65</accession>
<organism evidence="2">
    <name type="scientific">uncultured Gemmatimonadota bacterium</name>
    <dbReference type="NCBI Taxonomy" id="203437"/>
    <lineage>
        <taxon>Bacteria</taxon>
        <taxon>Pseudomonadati</taxon>
        <taxon>Gemmatimonadota</taxon>
        <taxon>environmental samples</taxon>
    </lineage>
</organism>
<dbReference type="EMBL" id="CADCTW010000217">
    <property type="protein sequence ID" value="CAA9365303.1"/>
    <property type="molecule type" value="Genomic_DNA"/>
</dbReference>
<proteinExistence type="predicted"/>
<name>A0A6J4MS65_9BACT</name>
<evidence type="ECO:0000256" key="1">
    <source>
        <dbReference type="SAM" id="MobiDB-lite"/>
    </source>
</evidence>